<proteinExistence type="predicted"/>
<dbReference type="EMBL" id="HACA01008068">
    <property type="protein sequence ID" value="CDW25429.1"/>
    <property type="molecule type" value="Transcribed_RNA"/>
</dbReference>
<keyword evidence="1" id="KW-0812">Transmembrane</keyword>
<feature type="transmembrane region" description="Helical" evidence="1">
    <location>
        <begin position="12"/>
        <end position="30"/>
    </location>
</feature>
<protein>
    <submittedName>
        <fullName evidence="2">Uncharacterized protein</fullName>
    </submittedName>
</protein>
<name>A0A0K2THP1_LEPSM</name>
<evidence type="ECO:0000313" key="2">
    <source>
        <dbReference type="EMBL" id="CDW25429.1"/>
    </source>
</evidence>
<dbReference type="AlphaFoldDB" id="A0A0K2THP1"/>
<accession>A0A0K2THP1</accession>
<organism evidence="2">
    <name type="scientific">Lepeophtheirus salmonis</name>
    <name type="common">Salmon louse</name>
    <name type="synonym">Caligus salmonis</name>
    <dbReference type="NCBI Taxonomy" id="72036"/>
    <lineage>
        <taxon>Eukaryota</taxon>
        <taxon>Metazoa</taxon>
        <taxon>Ecdysozoa</taxon>
        <taxon>Arthropoda</taxon>
        <taxon>Crustacea</taxon>
        <taxon>Multicrustacea</taxon>
        <taxon>Hexanauplia</taxon>
        <taxon>Copepoda</taxon>
        <taxon>Siphonostomatoida</taxon>
        <taxon>Caligidae</taxon>
        <taxon>Lepeophtheirus</taxon>
    </lineage>
</organism>
<evidence type="ECO:0000256" key="1">
    <source>
        <dbReference type="SAM" id="Phobius"/>
    </source>
</evidence>
<sequence>KEFELCVNTQLIWSFGLIIYWSLVITHLNGSFPTKKSLLLDNQRSHLFRG</sequence>
<keyword evidence="1" id="KW-1133">Transmembrane helix</keyword>
<reference evidence="2" key="1">
    <citation type="submission" date="2014-05" db="EMBL/GenBank/DDBJ databases">
        <authorList>
            <person name="Chronopoulou M."/>
        </authorList>
    </citation>
    <scope>NUCLEOTIDE SEQUENCE</scope>
    <source>
        <tissue evidence="2">Whole organism</tissue>
    </source>
</reference>
<keyword evidence="1" id="KW-0472">Membrane</keyword>
<feature type="non-terminal residue" evidence="2">
    <location>
        <position position="1"/>
    </location>
</feature>